<dbReference type="InterPro" id="IPR005522">
    <property type="entry name" value="IPK"/>
</dbReference>
<reference evidence="6 7" key="1">
    <citation type="journal article" date="2019" name="BMC Genomics">
        <title>Chromosome level assembly and comparative genome analysis confirm lager-brewing yeasts originated from a single hybridization.</title>
        <authorList>
            <person name="Salazar A.N."/>
            <person name="Gorter de Vries A.R."/>
            <person name="van den Broek M."/>
            <person name="Brouwers N."/>
            <person name="de la Torre Cortes P."/>
            <person name="Kuijpers N.G.A."/>
            <person name="Daran J.G."/>
            <person name="Abeel T."/>
        </authorList>
    </citation>
    <scope>NUCLEOTIDE SEQUENCE [LARGE SCALE GENOMIC DNA]</scope>
    <source>
        <strain evidence="6 7">CBS 1483</strain>
    </source>
</reference>
<dbReference type="Pfam" id="PF03770">
    <property type="entry name" value="IPK"/>
    <property type="match status" value="1"/>
</dbReference>
<dbReference type="Gene3D" id="3.30.470.160">
    <property type="entry name" value="Inositol polyphosphate kinase"/>
    <property type="match status" value="1"/>
</dbReference>
<keyword evidence="3 4" id="KW-0418">Kinase</keyword>
<dbReference type="OrthoDB" id="338650at2759"/>
<proteinExistence type="inferred from homology"/>
<dbReference type="GO" id="GO:0046854">
    <property type="term" value="P:phosphatidylinositol phosphate biosynthetic process"/>
    <property type="evidence" value="ECO:0007669"/>
    <property type="project" value="TreeGrafter"/>
</dbReference>
<evidence type="ECO:0000256" key="3">
    <source>
        <dbReference type="ARBA" id="ARBA00022777"/>
    </source>
</evidence>
<evidence type="ECO:0000313" key="7">
    <source>
        <dbReference type="Proteomes" id="UP000501346"/>
    </source>
</evidence>
<dbReference type="InterPro" id="IPR038286">
    <property type="entry name" value="IPK_sf"/>
</dbReference>
<keyword evidence="2 4" id="KW-0808">Transferase</keyword>
<dbReference type="EC" id="2.7.-.-" evidence="4"/>
<dbReference type="PANTHER" id="PTHR12400">
    <property type="entry name" value="INOSITOL POLYPHOSPHATE KINASE"/>
    <property type="match status" value="1"/>
</dbReference>
<dbReference type="EMBL" id="CP048985">
    <property type="protein sequence ID" value="QID78694.1"/>
    <property type="molecule type" value="Genomic_DNA"/>
</dbReference>
<dbReference type="Proteomes" id="UP000501346">
    <property type="component" value="Chromosome ScIV"/>
</dbReference>
<name>A0A6C1DR85_SACPS</name>
<keyword evidence="7" id="KW-1185">Reference proteome</keyword>
<feature type="compositionally biased region" description="Acidic residues" evidence="5">
    <location>
        <begin position="284"/>
        <end position="306"/>
    </location>
</feature>
<sequence length="357" mass="40581">MDTVNNYRVLEHKAAGHDGTLTDGDGLLIFKPAFPQELEFYKAIQVRDVSRRKSSADGDAPLCSWMPTYLGVLNEGAKIEQSGDAALLKIDERLSDSTDNLDSIPVKSEKSKQYLVLENLLYGFSKPNILDIKLGKTLYDSKASLEKRERMKRVSETTTSGSLGFRICGMKIQKNPSVLNQLSLEYYEEEADSDYIFINKLYGRSRTDQNVSDAIELYFNNPHLSDARKHQLKKTFLKRLQLFYNTMLEEEVRMISSSLLFIYEGDPERWELLNDVDKLMRDDFIDDDDDDDDNDDNDDDDDDAEGSSEGPKNKKTTGSLSSMSLIDFAHSEITPGKGYDENVIEGVETLLDIFMKF</sequence>
<evidence type="ECO:0000256" key="5">
    <source>
        <dbReference type="SAM" id="MobiDB-lite"/>
    </source>
</evidence>
<evidence type="ECO:0000256" key="4">
    <source>
        <dbReference type="RuleBase" id="RU363090"/>
    </source>
</evidence>
<dbReference type="PANTHER" id="PTHR12400:SF103">
    <property type="entry name" value="INOSITOL POLYPHOSPHATE MULTIKINASE"/>
    <property type="match status" value="1"/>
</dbReference>
<dbReference type="AlphaFoldDB" id="A0A6C1DR85"/>
<dbReference type="GO" id="GO:0008440">
    <property type="term" value="F:inositol-1,4,5-trisphosphate 3-kinase activity"/>
    <property type="evidence" value="ECO:0007669"/>
    <property type="project" value="TreeGrafter"/>
</dbReference>
<gene>
    <name evidence="6" type="primary">ARG82_1</name>
    <name evidence="6" type="ORF">GRS66_000913</name>
</gene>
<organism evidence="6 7">
    <name type="scientific">Saccharomyces pastorianus</name>
    <name type="common">Lager yeast</name>
    <name type="synonym">Saccharomyces cerevisiae x Saccharomyces eubayanus</name>
    <dbReference type="NCBI Taxonomy" id="27292"/>
    <lineage>
        <taxon>Eukaryota</taxon>
        <taxon>Fungi</taxon>
        <taxon>Dikarya</taxon>
        <taxon>Ascomycota</taxon>
        <taxon>Saccharomycotina</taxon>
        <taxon>Saccharomycetes</taxon>
        <taxon>Saccharomycetales</taxon>
        <taxon>Saccharomycetaceae</taxon>
        <taxon>Saccharomyces</taxon>
    </lineage>
</organism>
<dbReference type="SUPFAM" id="SSF56104">
    <property type="entry name" value="SAICAR synthase-like"/>
    <property type="match status" value="1"/>
</dbReference>
<feature type="region of interest" description="Disordered" evidence="5">
    <location>
        <begin position="284"/>
        <end position="319"/>
    </location>
</feature>
<evidence type="ECO:0000256" key="1">
    <source>
        <dbReference type="ARBA" id="ARBA00007374"/>
    </source>
</evidence>
<evidence type="ECO:0000256" key="2">
    <source>
        <dbReference type="ARBA" id="ARBA00022679"/>
    </source>
</evidence>
<dbReference type="GO" id="GO:0000824">
    <property type="term" value="F:inositol-1,4,5,6-tetrakisphosphate 3-kinase activity"/>
    <property type="evidence" value="ECO:0007669"/>
    <property type="project" value="TreeGrafter"/>
</dbReference>
<dbReference type="GO" id="GO:0005737">
    <property type="term" value="C:cytoplasm"/>
    <property type="evidence" value="ECO:0007669"/>
    <property type="project" value="TreeGrafter"/>
</dbReference>
<dbReference type="GO" id="GO:0032958">
    <property type="term" value="P:inositol phosphate biosynthetic process"/>
    <property type="evidence" value="ECO:0007669"/>
    <property type="project" value="InterPro"/>
</dbReference>
<protein>
    <recommendedName>
        <fullName evidence="4">Kinase</fullName>
        <ecNumber evidence="4">2.7.-.-</ecNumber>
    </recommendedName>
</protein>
<comment type="similarity">
    <text evidence="1 4">Belongs to the inositol phosphokinase (IPK) family.</text>
</comment>
<dbReference type="GO" id="GO:0005634">
    <property type="term" value="C:nucleus"/>
    <property type="evidence" value="ECO:0007669"/>
    <property type="project" value="TreeGrafter"/>
</dbReference>
<evidence type="ECO:0000313" key="6">
    <source>
        <dbReference type="EMBL" id="QID78694.1"/>
    </source>
</evidence>
<accession>A0A6C1DR85</accession>